<keyword evidence="7 14" id="KW-0227">DNA damage</keyword>
<dbReference type="InterPro" id="IPR036599">
    <property type="entry name" value="DNA_ligase_N_sf"/>
</dbReference>
<evidence type="ECO:0000256" key="5">
    <source>
        <dbReference type="ARBA" id="ARBA00022723"/>
    </source>
</evidence>
<evidence type="ECO:0000256" key="12">
    <source>
        <dbReference type="ARBA" id="ARBA00023306"/>
    </source>
</evidence>
<dbReference type="OrthoDB" id="9770771at2"/>
<evidence type="ECO:0000256" key="3">
    <source>
        <dbReference type="ARBA" id="ARBA00022618"/>
    </source>
</evidence>
<dbReference type="Pfam" id="PF04679">
    <property type="entry name" value="DNA_ligase_A_C"/>
    <property type="match status" value="1"/>
</dbReference>
<dbReference type="HAMAP" id="MF_00407">
    <property type="entry name" value="DNA_ligase"/>
    <property type="match status" value="1"/>
</dbReference>
<keyword evidence="8 14" id="KW-0067">ATP-binding</keyword>
<comment type="function">
    <text evidence="14">DNA ligase that seals nicks in double-stranded DNA during DNA replication, DNA recombination and DNA repair.</text>
</comment>
<dbReference type="GO" id="GO:0005524">
    <property type="term" value="F:ATP binding"/>
    <property type="evidence" value="ECO:0007669"/>
    <property type="project" value="UniProtKB-UniRule"/>
</dbReference>
<feature type="binding site" evidence="14">
    <location>
        <position position="427"/>
    </location>
    <ligand>
        <name>ATP</name>
        <dbReference type="ChEBI" id="CHEBI:30616"/>
    </ligand>
</feature>
<dbReference type="SUPFAM" id="SSF56091">
    <property type="entry name" value="DNA ligase/mRNA capping enzyme, catalytic domain"/>
    <property type="match status" value="1"/>
</dbReference>
<evidence type="ECO:0000313" key="18">
    <source>
        <dbReference type="EMBL" id="TVZ02538.1"/>
    </source>
</evidence>
<keyword evidence="3 14" id="KW-0132">Cell division</keyword>
<dbReference type="RefSeq" id="WP_145857648.1">
    <property type="nucleotide sequence ID" value="NZ_RPFW01000005.1"/>
</dbReference>
<dbReference type="Proteomes" id="UP000460272">
    <property type="component" value="Unassembled WGS sequence"/>
</dbReference>
<dbReference type="GO" id="GO:0006310">
    <property type="term" value="P:DNA recombination"/>
    <property type="evidence" value="ECO:0007669"/>
    <property type="project" value="UniProtKB-UniRule"/>
</dbReference>
<dbReference type="InterPro" id="IPR050191">
    <property type="entry name" value="ATP-dep_DNA_ligase"/>
</dbReference>
<dbReference type="FunFam" id="2.40.50.140:FF:000062">
    <property type="entry name" value="DNA ligase"/>
    <property type="match status" value="1"/>
</dbReference>
<dbReference type="GO" id="GO:0006281">
    <property type="term" value="P:DNA repair"/>
    <property type="evidence" value="ECO:0007669"/>
    <property type="project" value="UniProtKB-UniRule"/>
</dbReference>
<keyword evidence="19" id="KW-1185">Reference proteome</keyword>
<protein>
    <recommendedName>
        <fullName evidence="14">Probable DNA ligase</fullName>
        <ecNumber evidence="14">6.5.1.1</ecNumber>
    </recommendedName>
    <alternativeName>
        <fullName evidence="14">Polydeoxyribonucleotide synthase [ATP]</fullName>
    </alternativeName>
</protein>
<keyword evidence="2 14" id="KW-0436">Ligase</keyword>
<evidence type="ECO:0000259" key="17">
    <source>
        <dbReference type="PROSITE" id="PS50160"/>
    </source>
</evidence>
<dbReference type="PROSITE" id="PS50160">
    <property type="entry name" value="DNA_LIGASE_A3"/>
    <property type="match status" value="1"/>
</dbReference>
<keyword evidence="11 14" id="KW-0234">DNA repair</keyword>
<comment type="caution">
    <text evidence="18">The sequence shown here is derived from an EMBL/GenBank/DDBJ whole genome shotgun (WGS) entry which is preliminary data.</text>
</comment>
<dbReference type="PANTHER" id="PTHR45674:SF4">
    <property type="entry name" value="DNA LIGASE 1"/>
    <property type="match status" value="1"/>
</dbReference>
<keyword evidence="12 14" id="KW-0131">Cell cycle</keyword>
<dbReference type="InterPro" id="IPR016059">
    <property type="entry name" value="DNA_ligase_ATP-dep_CS"/>
</dbReference>
<dbReference type="AlphaFoldDB" id="A0A6P2BUH0"/>
<dbReference type="GO" id="GO:0003677">
    <property type="term" value="F:DNA binding"/>
    <property type="evidence" value="ECO:0007669"/>
    <property type="project" value="InterPro"/>
</dbReference>
<comment type="cofactor">
    <cofactor evidence="14">
        <name>Mg(2+)</name>
        <dbReference type="ChEBI" id="CHEBI:18420"/>
    </cofactor>
</comment>
<dbReference type="InterPro" id="IPR022865">
    <property type="entry name" value="DNA_ligae_ATP-dep_bac/arc"/>
</dbReference>
<dbReference type="GO" id="GO:0046872">
    <property type="term" value="F:metal ion binding"/>
    <property type="evidence" value="ECO:0007669"/>
    <property type="project" value="UniProtKB-KW"/>
</dbReference>
<feature type="binding site" evidence="14">
    <location>
        <position position="304"/>
    </location>
    <ligand>
        <name>ATP</name>
        <dbReference type="ChEBI" id="CHEBI:30616"/>
    </ligand>
</feature>
<evidence type="ECO:0000256" key="8">
    <source>
        <dbReference type="ARBA" id="ARBA00022840"/>
    </source>
</evidence>
<feature type="binding site" evidence="14">
    <location>
        <position position="258"/>
    </location>
    <ligand>
        <name>ATP</name>
        <dbReference type="ChEBI" id="CHEBI:30616"/>
    </ligand>
</feature>
<feature type="active site" description="N6-AMP-lysine intermediate" evidence="14">
    <location>
        <position position="253"/>
    </location>
</feature>
<evidence type="ECO:0000256" key="11">
    <source>
        <dbReference type="ARBA" id="ARBA00023204"/>
    </source>
</evidence>
<keyword evidence="4 14" id="KW-0235">DNA replication</keyword>
<gene>
    <name evidence="14" type="primary">lig</name>
    <name evidence="18" type="ORF">EAS64_27530</name>
</gene>
<keyword evidence="5 14" id="KW-0479">Metal-binding</keyword>
<dbReference type="Gene3D" id="3.30.470.30">
    <property type="entry name" value="DNA ligase/mRNA capping enzyme"/>
    <property type="match status" value="1"/>
</dbReference>
<dbReference type="FunFam" id="1.10.3260.10:FF:000007">
    <property type="entry name" value="DNA ligase"/>
    <property type="match status" value="1"/>
</dbReference>
<dbReference type="InterPro" id="IPR012308">
    <property type="entry name" value="DNA_ligase_ATP-dep_N"/>
</dbReference>
<sequence length="589" mass="62742">MRYLIVAEAYRDLERLSSRLALTERLAALLAQTPADLLPTVCYLCQGLIAPEFAGVDLGMAEKLAVRAVASTTGTSAEQVAALVRETGDLGQAAERLLTSPATEPAGLTAGLEVGEVVRTLREIAAAEGAGSQGRKLELLAGLLARATPVEACYLLRLVTRNLRLGIGTPTVLDALAQVHAGGKAGKKVLERGYNICCDLGKVAATLVSGGLAAVEGLRVQPGNPVRVMLAQRLADAGEILARLGGQCAAEYKYDGVRVQAHRTADGRIELFTRRLEEISDQFPDVVELLAAGLGPSEAILEGEVVAYDAAAGELRPFGEVMLRRRKHGIDQAVQDVPVGLFCFELLYADGEDLTMLPYPRRRAALEAALTLSPRLRLTTAAEVTDPAVLDATFAQAVTDGCEGLVCKSTGPDSGYQAGARGWQWIKLKRDYRTELSDTADLVIVGAFAGRGRRAGVYGAVLLAAYDADADVFRAVTKCGAGFTDADLAALPARLAPLQSPHKPARVDARQEPDVWFEPGLVVEILSAELTLSPNYTAAWGQIRDDAGLAMRFPRFTGRWRDDKAADDATTTRELAELFLNARRTPAGG</sequence>
<dbReference type="SUPFAM" id="SSF117018">
    <property type="entry name" value="ATP-dependent DNA ligase DNA-binding domain"/>
    <property type="match status" value="1"/>
</dbReference>
<evidence type="ECO:0000256" key="4">
    <source>
        <dbReference type="ARBA" id="ARBA00022705"/>
    </source>
</evidence>
<dbReference type="InterPro" id="IPR012309">
    <property type="entry name" value="DNA_ligase_ATP-dep_C"/>
</dbReference>
<dbReference type="PANTHER" id="PTHR45674">
    <property type="entry name" value="DNA LIGASE 1/3 FAMILY MEMBER"/>
    <property type="match status" value="1"/>
</dbReference>
<dbReference type="Gene3D" id="2.40.50.140">
    <property type="entry name" value="Nucleic acid-binding proteins"/>
    <property type="match status" value="1"/>
</dbReference>
<evidence type="ECO:0000256" key="10">
    <source>
        <dbReference type="ARBA" id="ARBA00023172"/>
    </source>
</evidence>
<organism evidence="18 19">
    <name type="scientific">Trebonia kvetii</name>
    <dbReference type="NCBI Taxonomy" id="2480626"/>
    <lineage>
        <taxon>Bacteria</taxon>
        <taxon>Bacillati</taxon>
        <taxon>Actinomycetota</taxon>
        <taxon>Actinomycetes</taxon>
        <taxon>Streptosporangiales</taxon>
        <taxon>Treboniaceae</taxon>
        <taxon>Trebonia</taxon>
    </lineage>
</organism>
<evidence type="ECO:0000256" key="6">
    <source>
        <dbReference type="ARBA" id="ARBA00022741"/>
    </source>
</evidence>
<reference evidence="18 19" key="1">
    <citation type="submission" date="2018-11" db="EMBL/GenBank/DDBJ databases">
        <title>Trebonia kvetii gen.nov., sp.nov., a novel acidophilic actinobacterium, and proposal of the new actinobacterial family Treboniaceae fam. nov.</title>
        <authorList>
            <person name="Rapoport D."/>
            <person name="Sagova-Mareckova M."/>
            <person name="Sedlacek I."/>
            <person name="Provaznik J."/>
            <person name="Kralova S."/>
            <person name="Pavlinic D."/>
            <person name="Benes V."/>
            <person name="Kopecky J."/>
        </authorList>
    </citation>
    <scope>NUCLEOTIDE SEQUENCE [LARGE SCALE GENOMIC DNA]</scope>
    <source>
        <strain evidence="18 19">15Tr583</strain>
    </source>
</reference>
<dbReference type="InterPro" id="IPR012340">
    <property type="entry name" value="NA-bd_OB-fold"/>
</dbReference>
<dbReference type="GO" id="GO:0003910">
    <property type="term" value="F:DNA ligase (ATP) activity"/>
    <property type="evidence" value="ECO:0007669"/>
    <property type="project" value="UniProtKB-UniRule"/>
</dbReference>
<evidence type="ECO:0000256" key="2">
    <source>
        <dbReference type="ARBA" id="ARBA00022598"/>
    </source>
</evidence>
<dbReference type="Pfam" id="PF01068">
    <property type="entry name" value="DNA_ligase_A_M"/>
    <property type="match status" value="1"/>
</dbReference>
<evidence type="ECO:0000256" key="13">
    <source>
        <dbReference type="ARBA" id="ARBA00034003"/>
    </source>
</evidence>
<dbReference type="InterPro" id="IPR000977">
    <property type="entry name" value="DNA_ligase_ATP-dep"/>
</dbReference>
<feature type="binding site" evidence="14">
    <location>
        <position position="421"/>
    </location>
    <ligand>
        <name>ATP</name>
        <dbReference type="ChEBI" id="CHEBI:30616"/>
    </ligand>
</feature>
<keyword evidence="6 14" id="KW-0547">Nucleotide-binding</keyword>
<evidence type="ECO:0000313" key="19">
    <source>
        <dbReference type="Proteomes" id="UP000460272"/>
    </source>
</evidence>
<dbReference type="PROSITE" id="PS00697">
    <property type="entry name" value="DNA_LIGASE_A1"/>
    <property type="match status" value="1"/>
</dbReference>
<dbReference type="CDD" id="cd07901">
    <property type="entry name" value="Adenylation_DNA_ligase_Arch_LigB"/>
    <property type="match status" value="1"/>
</dbReference>
<dbReference type="NCBIfam" id="TIGR00574">
    <property type="entry name" value="dnl1"/>
    <property type="match status" value="1"/>
</dbReference>
<keyword evidence="10 14" id="KW-0233">DNA recombination</keyword>
<comment type="catalytic activity">
    <reaction evidence="13 14 15">
        <text>ATP + (deoxyribonucleotide)n-3'-hydroxyl + 5'-phospho-(deoxyribonucleotide)m = (deoxyribonucleotide)n+m + AMP + diphosphate.</text>
        <dbReference type="EC" id="6.5.1.1"/>
    </reaction>
</comment>
<dbReference type="InterPro" id="IPR012310">
    <property type="entry name" value="DNA_ligase_ATP-dep_cent"/>
</dbReference>
<dbReference type="GO" id="GO:0071897">
    <property type="term" value="P:DNA biosynthetic process"/>
    <property type="evidence" value="ECO:0007669"/>
    <property type="project" value="InterPro"/>
</dbReference>
<evidence type="ECO:0000256" key="15">
    <source>
        <dbReference type="RuleBase" id="RU000617"/>
    </source>
</evidence>
<evidence type="ECO:0000256" key="16">
    <source>
        <dbReference type="RuleBase" id="RU004196"/>
    </source>
</evidence>
<evidence type="ECO:0000256" key="9">
    <source>
        <dbReference type="ARBA" id="ARBA00022842"/>
    </source>
</evidence>
<feature type="binding site" evidence="14">
    <location>
        <position position="251"/>
    </location>
    <ligand>
        <name>ATP</name>
        <dbReference type="ChEBI" id="CHEBI:30616"/>
    </ligand>
</feature>
<keyword evidence="9 14" id="KW-0460">Magnesium</keyword>
<feature type="binding site" evidence="14">
    <location>
        <position position="344"/>
    </location>
    <ligand>
        <name>ATP</name>
        <dbReference type="ChEBI" id="CHEBI:30616"/>
    </ligand>
</feature>
<dbReference type="Pfam" id="PF04675">
    <property type="entry name" value="DNA_ligase_A_N"/>
    <property type="match status" value="1"/>
</dbReference>
<comment type="similarity">
    <text evidence="1 14 16">Belongs to the ATP-dependent DNA ligase family.</text>
</comment>
<dbReference type="EMBL" id="RPFW01000005">
    <property type="protein sequence ID" value="TVZ02538.1"/>
    <property type="molecule type" value="Genomic_DNA"/>
</dbReference>
<dbReference type="SUPFAM" id="SSF50249">
    <property type="entry name" value="Nucleic acid-binding proteins"/>
    <property type="match status" value="1"/>
</dbReference>
<dbReference type="CDD" id="cd07969">
    <property type="entry name" value="OBF_DNA_ligase_I"/>
    <property type="match status" value="1"/>
</dbReference>
<feature type="binding site" evidence="14">
    <location>
        <position position="274"/>
    </location>
    <ligand>
        <name>ATP</name>
        <dbReference type="ChEBI" id="CHEBI:30616"/>
    </ligand>
</feature>
<dbReference type="GO" id="GO:0006273">
    <property type="term" value="P:lagging strand elongation"/>
    <property type="evidence" value="ECO:0007669"/>
    <property type="project" value="TreeGrafter"/>
</dbReference>
<feature type="domain" description="ATP-dependent DNA ligase family profile" evidence="17">
    <location>
        <begin position="332"/>
        <end position="467"/>
    </location>
</feature>
<proteinExistence type="inferred from homology"/>
<evidence type="ECO:0000256" key="7">
    <source>
        <dbReference type="ARBA" id="ARBA00022763"/>
    </source>
</evidence>
<evidence type="ECO:0000256" key="14">
    <source>
        <dbReference type="HAMAP-Rule" id="MF_00407"/>
    </source>
</evidence>
<evidence type="ECO:0000256" key="1">
    <source>
        <dbReference type="ARBA" id="ARBA00007572"/>
    </source>
</evidence>
<name>A0A6P2BUH0_9ACTN</name>
<dbReference type="GO" id="GO:0051301">
    <property type="term" value="P:cell division"/>
    <property type="evidence" value="ECO:0007669"/>
    <property type="project" value="UniProtKB-KW"/>
</dbReference>
<dbReference type="Gene3D" id="1.10.3260.10">
    <property type="entry name" value="DNA ligase, ATP-dependent, N-terminal domain"/>
    <property type="match status" value="1"/>
</dbReference>
<dbReference type="EC" id="6.5.1.1" evidence="14"/>
<accession>A0A6P2BUH0</accession>